<name>G0W9U6_NAUDC</name>
<evidence type="ECO:0000256" key="3">
    <source>
        <dbReference type="ARBA" id="ARBA00023274"/>
    </source>
</evidence>
<dbReference type="InterPro" id="IPR019927">
    <property type="entry name" value="Ribosomal_uL3_bac/org-type"/>
</dbReference>
<keyword evidence="6" id="KW-1185">Reference proteome</keyword>
<dbReference type="PANTHER" id="PTHR11229">
    <property type="entry name" value="50S RIBOSOMAL PROTEIN L3"/>
    <property type="match status" value="1"/>
</dbReference>
<organism evidence="5 6">
    <name type="scientific">Naumovozyma dairenensis (strain ATCC 10597 / BCRC 20456 / CBS 421 / NBRC 0211 / NRRL Y-12639)</name>
    <name type="common">Saccharomyces dairenensis</name>
    <dbReference type="NCBI Taxonomy" id="1071378"/>
    <lineage>
        <taxon>Eukaryota</taxon>
        <taxon>Fungi</taxon>
        <taxon>Dikarya</taxon>
        <taxon>Ascomycota</taxon>
        <taxon>Saccharomycotina</taxon>
        <taxon>Saccharomycetes</taxon>
        <taxon>Saccharomycetales</taxon>
        <taxon>Saccharomycetaceae</taxon>
        <taxon>Naumovozyma</taxon>
    </lineage>
</organism>
<sequence>MLIPPSMTIIATTICKRTISTKASLIAPSIRSTMKSSPPPINHSPIQAFSRKWLPKDCGLIGQKIGMAPFFDPETGDRIAATILEINNVEVIMHRTLESNGYWANQVGYGTKNYLNETRQMLGHFASKLINPKLKIAEFRVKESSGLLPLGTHLKPSFFKVGQFVDLKSVSKGKGFAGVMKKYHFKGLRASHGTSVMHRHGGSYGQNQDPGRILPGKKMPGRMGGKQVTVQNAQILKVDDANNVIWVKGSIPGPKDTFVKIQEAIKKMDKN</sequence>
<evidence type="ECO:0000256" key="2">
    <source>
        <dbReference type="ARBA" id="ARBA00022980"/>
    </source>
</evidence>
<dbReference type="Pfam" id="PF00297">
    <property type="entry name" value="Ribosomal_L3"/>
    <property type="match status" value="1"/>
</dbReference>
<dbReference type="KEGG" id="ndi:NDAI_0D02430"/>
<dbReference type="GO" id="GO:0006412">
    <property type="term" value="P:translation"/>
    <property type="evidence" value="ECO:0007669"/>
    <property type="project" value="InterPro"/>
</dbReference>
<dbReference type="PANTHER" id="PTHR11229:SF8">
    <property type="entry name" value="LARGE RIBOSOMAL SUBUNIT PROTEIN UL3M"/>
    <property type="match status" value="1"/>
</dbReference>
<accession>G0W9U6</accession>
<dbReference type="SUPFAM" id="SSF50447">
    <property type="entry name" value="Translation proteins"/>
    <property type="match status" value="1"/>
</dbReference>
<proteinExistence type="inferred from homology"/>
<dbReference type="InterPro" id="IPR009000">
    <property type="entry name" value="Transl_B-barrel_sf"/>
</dbReference>
<dbReference type="STRING" id="1071378.G0W9U6"/>
<evidence type="ECO:0000256" key="1">
    <source>
        <dbReference type="ARBA" id="ARBA00006540"/>
    </source>
</evidence>
<dbReference type="FunFam" id="2.40.30.10:FF:000004">
    <property type="entry name" value="50S ribosomal protein L3"/>
    <property type="match status" value="1"/>
</dbReference>
<gene>
    <name evidence="5" type="primary">NDAI0D02430</name>
    <name evidence="5" type="ordered locus">NDAI_0D02430</name>
</gene>
<evidence type="ECO:0000313" key="6">
    <source>
        <dbReference type="Proteomes" id="UP000000689"/>
    </source>
</evidence>
<dbReference type="eggNOG" id="KOG3141">
    <property type="taxonomic scope" value="Eukaryota"/>
</dbReference>
<comment type="similarity">
    <text evidence="1">Belongs to the universal ribosomal protein uL3 family.</text>
</comment>
<dbReference type="GO" id="GO:0005762">
    <property type="term" value="C:mitochondrial large ribosomal subunit"/>
    <property type="evidence" value="ECO:0007669"/>
    <property type="project" value="EnsemblFungi"/>
</dbReference>
<keyword evidence="2" id="KW-0689">Ribosomal protein</keyword>
<dbReference type="OMA" id="GKNIPCT"/>
<protein>
    <recommendedName>
        <fullName evidence="4">Large ribosomal subunit protein uL3m</fullName>
    </recommendedName>
</protein>
<dbReference type="GeneID" id="11495062"/>
<dbReference type="HOGENOM" id="CLU_044142_4_1_1"/>
<evidence type="ECO:0000313" key="5">
    <source>
        <dbReference type="EMBL" id="CCD24557.1"/>
    </source>
</evidence>
<dbReference type="EMBL" id="HE580270">
    <property type="protein sequence ID" value="CCD24557.1"/>
    <property type="molecule type" value="Genomic_DNA"/>
</dbReference>
<dbReference type="OrthoDB" id="274683at2759"/>
<dbReference type="AlphaFoldDB" id="G0W9U6"/>
<reference evidence="5 6" key="1">
    <citation type="journal article" date="2011" name="Proc. Natl. Acad. Sci. U.S.A.">
        <title>Evolutionary erosion of yeast sex chromosomes by mating-type switching accidents.</title>
        <authorList>
            <person name="Gordon J.L."/>
            <person name="Armisen D."/>
            <person name="Proux-Wera E."/>
            <person name="Oheigeartaigh S.S."/>
            <person name="Byrne K.P."/>
            <person name="Wolfe K.H."/>
        </authorList>
    </citation>
    <scope>NUCLEOTIDE SEQUENCE [LARGE SCALE GENOMIC DNA]</scope>
    <source>
        <strain evidence="6">ATCC 10597 / BCRC 20456 / CBS 421 / NBRC 0211 / NRRL Y-12639</strain>
    </source>
</reference>
<dbReference type="RefSeq" id="XP_003669800.1">
    <property type="nucleotide sequence ID" value="XM_003669752.1"/>
</dbReference>
<dbReference type="Proteomes" id="UP000000689">
    <property type="component" value="Chromosome 4"/>
</dbReference>
<dbReference type="NCBIfam" id="TIGR03625">
    <property type="entry name" value="L3_bact"/>
    <property type="match status" value="1"/>
</dbReference>
<evidence type="ECO:0000256" key="4">
    <source>
        <dbReference type="ARBA" id="ARBA00035209"/>
    </source>
</evidence>
<dbReference type="Gene3D" id="2.40.30.10">
    <property type="entry name" value="Translation factors"/>
    <property type="match status" value="2"/>
</dbReference>
<dbReference type="GO" id="GO:0003735">
    <property type="term" value="F:structural constituent of ribosome"/>
    <property type="evidence" value="ECO:0007669"/>
    <property type="project" value="EnsemblFungi"/>
</dbReference>
<dbReference type="HAMAP" id="MF_01325_B">
    <property type="entry name" value="Ribosomal_uL3_B"/>
    <property type="match status" value="1"/>
</dbReference>
<dbReference type="InterPro" id="IPR000597">
    <property type="entry name" value="Ribosomal_uL3"/>
</dbReference>
<keyword evidence="3" id="KW-0687">Ribonucleoprotein</keyword>